<dbReference type="Proteomes" id="UP000002710">
    <property type="component" value="Chromosome"/>
</dbReference>
<dbReference type="AlphaFoldDB" id="Q317Q5"/>
<evidence type="ECO:0008006" key="3">
    <source>
        <dbReference type="Google" id="ProtNLM"/>
    </source>
</evidence>
<dbReference type="RefSeq" id="WP_011366219.1">
    <property type="nucleotide sequence ID" value="NC_007519.1"/>
</dbReference>
<dbReference type="Gene3D" id="3.40.50.10610">
    <property type="entry name" value="ABC-type transport auxiliary lipoprotein component"/>
    <property type="match status" value="1"/>
</dbReference>
<organism evidence="1 2">
    <name type="scientific">Oleidesulfovibrio alaskensis (strain ATCC BAA-1058 / DSM 17464 / G20)</name>
    <name type="common">Desulfovibrio alaskensis</name>
    <dbReference type="NCBI Taxonomy" id="207559"/>
    <lineage>
        <taxon>Bacteria</taxon>
        <taxon>Pseudomonadati</taxon>
        <taxon>Thermodesulfobacteriota</taxon>
        <taxon>Desulfovibrionia</taxon>
        <taxon>Desulfovibrionales</taxon>
        <taxon>Desulfovibrionaceae</taxon>
        <taxon>Oleidesulfovibrio</taxon>
    </lineage>
</organism>
<evidence type="ECO:0000313" key="1">
    <source>
        <dbReference type="EMBL" id="ABB36821.1"/>
    </source>
</evidence>
<gene>
    <name evidence="1" type="ordered locus">Dde_0020</name>
</gene>
<evidence type="ECO:0000313" key="2">
    <source>
        <dbReference type="Proteomes" id="UP000002710"/>
    </source>
</evidence>
<dbReference type="HOGENOM" id="CLU_113235_0_0_7"/>
<dbReference type="STRING" id="207559.Dde_0020"/>
<dbReference type="SUPFAM" id="SSF159594">
    <property type="entry name" value="XCC0632-like"/>
    <property type="match status" value="1"/>
</dbReference>
<reference evidence="1 2" key="1">
    <citation type="journal article" date="2011" name="J. Bacteriol.">
        <title>Complete genome sequence and updated annotation of Desulfovibrio alaskensis G20.</title>
        <authorList>
            <person name="Hauser L.J."/>
            <person name="Land M.L."/>
            <person name="Brown S.D."/>
            <person name="Larimer F."/>
            <person name="Keller K.L."/>
            <person name="Rapp-Giles B.J."/>
            <person name="Price M.N."/>
            <person name="Lin M."/>
            <person name="Bruce D.C."/>
            <person name="Detter J.C."/>
            <person name="Tapia R."/>
            <person name="Han C.S."/>
            <person name="Goodwin L.A."/>
            <person name="Cheng J.F."/>
            <person name="Pitluck S."/>
            <person name="Copeland A."/>
            <person name="Lucas S."/>
            <person name="Nolan M."/>
            <person name="Lapidus A.L."/>
            <person name="Palumbo A.V."/>
            <person name="Wall J.D."/>
        </authorList>
    </citation>
    <scope>NUCLEOTIDE SEQUENCE [LARGE SCALE GENOMIC DNA]</scope>
    <source>
        <strain evidence="2">ATCC BAA 1058 / DSM 17464 / G20</strain>
    </source>
</reference>
<name>Q317Q5_OLEA2</name>
<dbReference type="PROSITE" id="PS51257">
    <property type="entry name" value="PROKAR_LIPOPROTEIN"/>
    <property type="match status" value="1"/>
</dbReference>
<accession>Q317Q5</accession>
<proteinExistence type="predicted"/>
<keyword evidence="2" id="KW-1185">Reference proteome</keyword>
<protein>
    <recommendedName>
        <fullName evidence="3">ABC-type transport auxiliary lipoprotein component domain-containing protein</fullName>
    </recommendedName>
</protein>
<sequence>MTNIRHTHHTAVLAATVLLAAGCGRTGGPRENLLRINAGHALREQPQTTCAEDEKRHLRLQETGTMPALNRTAVLVARGNVLVPSTTWYWEGTPAALFTRTLENETAVMPYYDISTHPVPRRQLDGVLHTTITAFEVVADTPYTVRGAVRLELWTPDETRRAAITELRAEKSITRMEADRIAGAASEVLQNLAGQTRAWLETLALPALPQQIKGTR</sequence>
<dbReference type="KEGG" id="dde:Dde_0020"/>
<dbReference type="EMBL" id="CP000112">
    <property type="protein sequence ID" value="ABB36821.1"/>
    <property type="molecule type" value="Genomic_DNA"/>
</dbReference>